<organism evidence="3 4">
    <name type="scientific">Gordonia phthalatica</name>
    <dbReference type="NCBI Taxonomy" id="1136941"/>
    <lineage>
        <taxon>Bacteria</taxon>
        <taxon>Bacillati</taxon>
        <taxon>Actinomycetota</taxon>
        <taxon>Actinomycetes</taxon>
        <taxon>Mycobacteriales</taxon>
        <taxon>Gordoniaceae</taxon>
        <taxon>Gordonia</taxon>
    </lineage>
</organism>
<feature type="region of interest" description="Disordered" evidence="1">
    <location>
        <begin position="219"/>
        <end position="253"/>
    </location>
</feature>
<gene>
    <name evidence="3" type="ORF">ACH46_12790</name>
</gene>
<dbReference type="STRING" id="1136941.ACH46_12790"/>
<dbReference type="KEGG" id="goq:ACH46_12790"/>
<dbReference type="RefSeq" id="WP_062393268.1">
    <property type="nucleotide sequence ID" value="NZ_CP011853.1"/>
</dbReference>
<name>A0A0N9NC40_9ACTN</name>
<keyword evidence="2" id="KW-0472">Membrane</keyword>
<evidence type="ECO:0000256" key="1">
    <source>
        <dbReference type="SAM" id="MobiDB-lite"/>
    </source>
</evidence>
<reference evidence="3 4" key="2">
    <citation type="journal article" date="2017" name="Int. J. Syst. Evol. Microbiol.">
        <title>Gordonia phthalatica sp. nov., a di-n-butyl phthalate-degrading bacterium isolated from activated sludge.</title>
        <authorList>
            <person name="Jin D."/>
            <person name="Kong X."/>
            <person name="Jia M."/>
            <person name="Yu X."/>
            <person name="Wang X."/>
            <person name="Zhuang X."/>
            <person name="Deng Y."/>
            <person name="Bai Z."/>
        </authorList>
    </citation>
    <scope>NUCLEOTIDE SEQUENCE [LARGE SCALE GENOMIC DNA]</scope>
    <source>
        <strain evidence="3 4">QH-11</strain>
    </source>
</reference>
<keyword evidence="2" id="KW-1133">Transmembrane helix</keyword>
<dbReference type="InterPro" id="IPR025445">
    <property type="entry name" value="DUF4191"/>
</dbReference>
<dbReference type="OrthoDB" id="8479889at2"/>
<dbReference type="AlphaFoldDB" id="A0A0N9NC40"/>
<feature type="transmembrane region" description="Helical" evidence="2">
    <location>
        <begin position="70"/>
        <end position="91"/>
    </location>
</feature>
<evidence type="ECO:0000313" key="4">
    <source>
        <dbReference type="Proteomes" id="UP000063789"/>
    </source>
</evidence>
<proteinExistence type="predicted"/>
<dbReference type="EMBL" id="CP011853">
    <property type="protein sequence ID" value="ALG85198.1"/>
    <property type="molecule type" value="Genomic_DNA"/>
</dbReference>
<reference evidence="4" key="1">
    <citation type="submission" date="2015-06" db="EMBL/GenBank/DDBJ databases">
        <title>Complete genome sequence and metabolic analysis of phthalate degradation pathway in Gordonia sp. QH-11.</title>
        <authorList>
            <person name="Jin D."/>
            <person name="Kong X."/>
            <person name="Bai Z."/>
        </authorList>
    </citation>
    <scope>NUCLEOTIDE SEQUENCE [LARGE SCALE GENOMIC DNA]</scope>
    <source>
        <strain evidence="4">QH-11</strain>
    </source>
</reference>
<protein>
    <submittedName>
        <fullName evidence="3">Membrane protein</fullName>
    </submittedName>
</protein>
<evidence type="ECO:0000256" key="2">
    <source>
        <dbReference type="SAM" id="Phobius"/>
    </source>
</evidence>
<accession>A0A0N9NC40</accession>
<sequence>MAKAQDKSSKEAKAAAKAARKVASRERRQQIWQAFQMQRKEDKLLIPLIVGIIVVSLAVFLLLGEFVFGSIWLGLPLGLIFGVMLSFLLFGRRVQKSVYKKAEGQPGAAGWALSNIRGQWRVQQAITGTSHLDAVHRVIGKPGVILVGEGSPSRVRPLVAQEKKKAARVVGDTPIYDIIVGDGDGEIPLSKLERHIRKLPSNIDKKRMDALEGRLSALKAKGGSGPAMPKGPMPQGAKMRNVARTTRRKGGGA</sequence>
<dbReference type="PATRIC" id="fig|1136941.3.peg.2604"/>
<keyword evidence="4" id="KW-1185">Reference proteome</keyword>
<dbReference type="Pfam" id="PF13829">
    <property type="entry name" value="DUF4191"/>
    <property type="match status" value="1"/>
</dbReference>
<keyword evidence="2" id="KW-0812">Transmembrane</keyword>
<evidence type="ECO:0000313" key="3">
    <source>
        <dbReference type="EMBL" id="ALG85198.1"/>
    </source>
</evidence>
<dbReference type="Proteomes" id="UP000063789">
    <property type="component" value="Chromosome"/>
</dbReference>
<feature type="transmembrane region" description="Helical" evidence="2">
    <location>
        <begin position="44"/>
        <end position="64"/>
    </location>
</feature>